<sequence>MHQFWSFDPKYINLNHGAFGAPPTPVQRASNVLSDQIEESPDRFFRIDWYPMLDSVRERLAKFIGARKEEVVLVQNATVAASVVLRNFEWRDGDILVGMSTTYRGVFKNIEHVRDTNPHITLSDFHLGFPITNAEIVKSFREHIRAIPRPAATSANPDPKIVCVLDSIVSNPGILLPWKEMVKICQEEGIYSVVDAAHSIGQEMDLNLEEAQPDFWFSNCHKWLYAKRSCAVLYVPKRNQHIVKTGFPTSHQYSSPGQPLPADWIKKTETNGDEWAVPFSWPGTVDTTPYLSVNAAMDFREWVGGEAVINEYCQNLAREGGKRLAEILGTRVMDESATFEQTLNMTNVELPLRDVPADKIEFANNVLRDRLLLEHKIYAAHFYHNGRFWTRPSAQIYNELSDFEKMGAAFVKVCKEIEATLKQDA</sequence>
<evidence type="ECO:0000313" key="3">
    <source>
        <dbReference type="EMBL" id="KIP03861.1"/>
    </source>
</evidence>
<evidence type="ECO:0000256" key="1">
    <source>
        <dbReference type="ARBA" id="ARBA00022898"/>
    </source>
</evidence>
<dbReference type="InterPro" id="IPR015421">
    <property type="entry name" value="PyrdxlP-dep_Trfase_major"/>
</dbReference>
<organism evidence="3 4">
    <name type="scientific">Phlebiopsis gigantea (strain 11061_1 CR5-6)</name>
    <name type="common">White-rot fungus</name>
    <name type="synonym">Peniophora gigantea</name>
    <dbReference type="NCBI Taxonomy" id="745531"/>
    <lineage>
        <taxon>Eukaryota</taxon>
        <taxon>Fungi</taxon>
        <taxon>Dikarya</taxon>
        <taxon>Basidiomycota</taxon>
        <taxon>Agaricomycotina</taxon>
        <taxon>Agaricomycetes</taxon>
        <taxon>Polyporales</taxon>
        <taxon>Phanerochaetaceae</taxon>
        <taxon>Phlebiopsis</taxon>
    </lineage>
</organism>
<dbReference type="AlphaFoldDB" id="A0A0C3RTA5"/>
<reference evidence="3 4" key="1">
    <citation type="journal article" date="2014" name="PLoS Genet.">
        <title>Analysis of the Phlebiopsis gigantea genome, transcriptome and secretome provides insight into its pioneer colonization strategies of wood.</title>
        <authorList>
            <person name="Hori C."/>
            <person name="Ishida T."/>
            <person name="Igarashi K."/>
            <person name="Samejima M."/>
            <person name="Suzuki H."/>
            <person name="Master E."/>
            <person name="Ferreira P."/>
            <person name="Ruiz-Duenas F.J."/>
            <person name="Held B."/>
            <person name="Canessa P."/>
            <person name="Larrondo L.F."/>
            <person name="Schmoll M."/>
            <person name="Druzhinina I.S."/>
            <person name="Kubicek C.P."/>
            <person name="Gaskell J.A."/>
            <person name="Kersten P."/>
            <person name="St John F."/>
            <person name="Glasner J."/>
            <person name="Sabat G."/>
            <person name="Splinter BonDurant S."/>
            <person name="Syed K."/>
            <person name="Yadav J."/>
            <person name="Mgbeahuruike A.C."/>
            <person name="Kovalchuk A."/>
            <person name="Asiegbu F.O."/>
            <person name="Lackner G."/>
            <person name="Hoffmeister D."/>
            <person name="Rencoret J."/>
            <person name="Gutierrez A."/>
            <person name="Sun H."/>
            <person name="Lindquist E."/>
            <person name="Barry K."/>
            <person name="Riley R."/>
            <person name="Grigoriev I.V."/>
            <person name="Henrissat B."/>
            <person name="Kues U."/>
            <person name="Berka R.M."/>
            <person name="Martinez A.T."/>
            <person name="Covert S.F."/>
            <person name="Blanchette R.A."/>
            <person name="Cullen D."/>
        </authorList>
    </citation>
    <scope>NUCLEOTIDE SEQUENCE [LARGE SCALE GENOMIC DNA]</scope>
    <source>
        <strain evidence="3 4">11061_1 CR5-6</strain>
    </source>
</reference>
<dbReference type="EMBL" id="KN840597">
    <property type="protein sequence ID" value="KIP03861.1"/>
    <property type="molecule type" value="Genomic_DNA"/>
</dbReference>
<dbReference type="OrthoDB" id="5978656at2759"/>
<dbReference type="HOGENOM" id="CLU_003433_3_0_1"/>
<evidence type="ECO:0000313" key="4">
    <source>
        <dbReference type="Proteomes" id="UP000053257"/>
    </source>
</evidence>
<dbReference type="InterPro" id="IPR015424">
    <property type="entry name" value="PyrdxlP-dep_Trfase"/>
</dbReference>
<feature type="domain" description="Aminotransferase class V" evidence="2">
    <location>
        <begin position="53"/>
        <end position="334"/>
    </location>
</feature>
<dbReference type="Gene3D" id="3.40.640.10">
    <property type="entry name" value="Type I PLP-dependent aspartate aminotransferase-like (Major domain)"/>
    <property type="match status" value="1"/>
</dbReference>
<dbReference type="PANTHER" id="PTHR43092">
    <property type="entry name" value="L-CYSTEINE DESULFHYDRASE"/>
    <property type="match status" value="1"/>
</dbReference>
<protein>
    <recommendedName>
        <fullName evidence="2">Aminotransferase class V domain-containing protein</fullName>
    </recommendedName>
</protein>
<dbReference type="STRING" id="745531.A0A0C3RTA5"/>
<keyword evidence="1" id="KW-0663">Pyridoxal phosphate</keyword>
<dbReference type="PANTHER" id="PTHR43092:SF2">
    <property type="entry name" value="HERCYNYLCYSTEINE SULFOXIDE LYASE"/>
    <property type="match status" value="1"/>
</dbReference>
<name>A0A0C3RTA5_PHLG1</name>
<dbReference type="SUPFAM" id="SSF53383">
    <property type="entry name" value="PLP-dependent transferases"/>
    <property type="match status" value="1"/>
</dbReference>
<evidence type="ECO:0000259" key="2">
    <source>
        <dbReference type="Pfam" id="PF00266"/>
    </source>
</evidence>
<accession>A0A0C3RTA5</accession>
<dbReference type="InterPro" id="IPR015422">
    <property type="entry name" value="PyrdxlP-dep_Trfase_small"/>
</dbReference>
<keyword evidence="4" id="KW-1185">Reference proteome</keyword>
<dbReference type="Gene3D" id="3.90.1150.10">
    <property type="entry name" value="Aspartate Aminotransferase, domain 1"/>
    <property type="match status" value="1"/>
</dbReference>
<proteinExistence type="predicted"/>
<dbReference type="Proteomes" id="UP000053257">
    <property type="component" value="Unassembled WGS sequence"/>
</dbReference>
<dbReference type="InterPro" id="IPR000192">
    <property type="entry name" value="Aminotrans_V_dom"/>
</dbReference>
<gene>
    <name evidence="3" type="ORF">PHLGIDRAFT_129896</name>
</gene>
<dbReference type="Pfam" id="PF00266">
    <property type="entry name" value="Aminotran_5"/>
    <property type="match status" value="1"/>
</dbReference>